<name>A0ABU5V6D1_9GAMM</name>
<keyword evidence="2" id="KW-1185">Reference proteome</keyword>
<accession>A0ABU5V6D1</accession>
<dbReference type="EMBL" id="JAYFUH010000234">
    <property type="protein sequence ID" value="MEA5668264.1"/>
    <property type="molecule type" value="Genomic_DNA"/>
</dbReference>
<dbReference type="InterPro" id="IPR018680">
    <property type="entry name" value="DUF2164"/>
</dbReference>
<evidence type="ECO:0000313" key="1">
    <source>
        <dbReference type="EMBL" id="MEA5668264.1"/>
    </source>
</evidence>
<organism evidence="1 2">
    <name type="scientific">Stenotrophomonas capsici</name>
    <dbReference type="NCBI Taxonomy" id="3110230"/>
    <lineage>
        <taxon>Bacteria</taxon>
        <taxon>Pseudomonadati</taxon>
        <taxon>Pseudomonadota</taxon>
        <taxon>Gammaproteobacteria</taxon>
        <taxon>Lysobacterales</taxon>
        <taxon>Lysobacteraceae</taxon>
        <taxon>Stenotrophomonas</taxon>
    </lineage>
</organism>
<sequence length="84" mass="9918">MANIEFNKDEKAILVRKLQGYFSEELQQKIGQFDAEFLLDFIGKEIGAYYYNHGLYDAQAALSARMEDLQDAIYQLEQRTEFRR</sequence>
<proteinExistence type="predicted"/>
<comment type="caution">
    <text evidence="1">The sequence shown here is derived from an EMBL/GenBank/DDBJ whole genome shotgun (WGS) entry which is preliminary data.</text>
</comment>
<evidence type="ECO:0000313" key="2">
    <source>
        <dbReference type="Proteomes" id="UP001301653"/>
    </source>
</evidence>
<gene>
    <name evidence="1" type="ORF">VA603_12015</name>
</gene>
<dbReference type="Pfam" id="PF09932">
    <property type="entry name" value="DUF2164"/>
    <property type="match status" value="1"/>
</dbReference>
<dbReference type="Proteomes" id="UP001301653">
    <property type="component" value="Unassembled WGS sequence"/>
</dbReference>
<reference evidence="1 2" key="1">
    <citation type="submission" date="2023-12" db="EMBL/GenBank/DDBJ databases">
        <title>Stenotrophomonas guangdongensis sp. nov., isolated from wilted pepper plants (Capsicum annuum).</title>
        <authorList>
            <person name="Qiu M."/>
            <person name="Li Y."/>
            <person name="Liu Q."/>
            <person name="Zhang X."/>
            <person name="Huang Y."/>
            <person name="Guo R."/>
            <person name="Hu M."/>
            <person name="Zhou J."/>
            <person name="Zhou X."/>
        </authorList>
    </citation>
    <scope>NUCLEOTIDE SEQUENCE [LARGE SCALE GENOMIC DNA]</scope>
    <source>
        <strain evidence="1 2">MH1</strain>
    </source>
</reference>
<protein>
    <submittedName>
        <fullName evidence="1">DUF2164 domain-containing protein</fullName>
    </submittedName>
</protein>
<dbReference type="RefSeq" id="WP_132862387.1">
    <property type="nucleotide sequence ID" value="NZ_JAYFUH010000234.1"/>
</dbReference>